<evidence type="ECO:0000256" key="3">
    <source>
        <dbReference type="ARBA" id="ARBA00022692"/>
    </source>
</evidence>
<protein>
    <submittedName>
        <fullName evidence="8">Putative membrane protein, putative permease (EamA domain), type 5</fullName>
    </submittedName>
</protein>
<dbReference type="EMBL" id="CP012543">
    <property type="protein sequence ID" value="QCD47912.1"/>
    <property type="molecule type" value="Genomic_DNA"/>
</dbReference>
<evidence type="ECO:0000256" key="2">
    <source>
        <dbReference type="ARBA" id="ARBA00022475"/>
    </source>
</evidence>
<evidence type="ECO:0000256" key="6">
    <source>
        <dbReference type="SAM" id="Phobius"/>
    </source>
</evidence>
<feature type="transmembrane region" description="Helical" evidence="6">
    <location>
        <begin position="96"/>
        <end position="115"/>
    </location>
</feature>
<keyword evidence="4 6" id="KW-1133">Transmembrane helix</keyword>
<feature type="transmembrane region" description="Helical" evidence="6">
    <location>
        <begin position="176"/>
        <end position="196"/>
    </location>
</feature>
<evidence type="ECO:0000256" key="4">
    <source>
        <dbReference type="ARBA" id="ARBA00022989"/>
    </source>
</evidence>
<feature type="transmembrane region" description="Helical" evidence="6">
    <location>
        <begin position="122"/>
        <end position="138"/>
    </location>
</feature>
<comment type="subcellular location">
    <subcellularLocation>
        <location evidence="1">Cell membrane</location>
        <topology evidence="1">Multi-pass membrane protein</topology>
    </subcellularLocation>
</comment>
<reference evidence="8 9" key="1">
    <citation type="submission" date="2016-07" db="EMBL/GenBank/DDBJ databases">
        <title>Comparative genomics of the Campylobacter concisus group.</title>
        <authorList>
            <person name="Miller W.G."/>
            <person name="Yee E."/>
            <person name="Chapman M.H."/>
            <person name="Huynh S."/>
            <person name="Bono J.L."/>
            <person name="On S.L.W."/>
            <person name="StLeger J."/>
            <person name="Foster G."/>
            <person name="Parker C.T."/>
        </authorList>
    </citation>
    <scope>NUCLEOTIDE SEQUENCE [LARGE SCALE GENOMIC DNA]</scope>
    <source>
        <strain evidence="8 9">ATCC 33238</strain>
    </source>
</reference>
<feature type="transmembrane region" description="Helical" evidence="6">
    <location>
        <begin position="208"/>
        <end position="229"/>
    </location>
</feature>
<feature type="transmembrane region" description="Helical" evidence="6">
    <location>
        <begin position="265"/>
        <end position="287"/>
    </location>
</feature>
<keyword evidence="5 6" id="KW-0472">Membrane</keyword>
<evidence type="ECO:0000259" key="7">
    <source>
        <dbReference type="Pfam" id="PF00892"/>
    </source>
</evidence>
<evidence type="ECO:0000313" key="8">
    <source>
        <dbReference type="EMBL" id="QCD47912.1"/>
    </source>
</evidence>
<accession>A0A6G5QQT6</accession>
<feature type="transmembrane region" description="Helical" evidence="6">
    <location>
        <begin position="12"/>
        <end position="33"/>
    </location>
</feature>
<name>A0A6G5QQT6_CAMRE</name>
<dbReference type="SUPFAM" id="SSF103481">
    <property type="entry name" value="Multidrug resistance efflux transporter EmrE"/>
    <property type="match status" value="2"/>
</dbReference>
<dbReference type="RefSeq" id="WP_002944072.1">
    <property type="nucleotide sequence ID" value="NZ_CP012543.1"/>
</dbReference>
<dbReference type="PANTHER" id="PTHR42920:SF5">
    <property type="entry name" value="EAMA DOMAIN-CONTAINING PROTEIN"/>
    <property type="match status" value="1"/>
</dbReference>
<gene>
    <name evidence="8" type="ORF">CRECT_2328</name>
</gene>
<dbReference type="KEGG" id="crx:CRECT_2328"/>
<feature type="transmembrane region" description="Helical" evidence="6">
    <location>
        <begin position="71"/>
        <end position="90"/>
    </location>
</feature>
<feature type="domain" description="EamA" evidence="7">
    <location>
        <begin position="10"/>
        <end position="137"/>
    </location>
</feature>
<dbReference type="InterPro" id="IPR051258">
    <property type="entry name" value="Diverse_Substrate_Transporter"/>
</dbReference>
<keyword evidence="3 6" id="KW-0812">Transmembrane</keyword>
<dbReference type="GO" id="GO:0005886">
    <property type="term" value="C:plasma membrane"/>
    <property type="evidence" value="ECO:0007669"/>
    <property type="project" value="UniProtKB-SubCell"/>
</dbReference>
<feature type="transmembrane region" description="Helical" evidence="6">
    <location>
        <begin position="144"/>
        <end position="164"/>
    </location>
</feature>
<sequence length="295" mass="31665">MKNSLEFRADVGMIFVAIVFGLGYLPTSLALATNGVFGVLFWRFLLAAIIAGAIFYKKLKDVSAPDIKSGVILGLFLFAGFVSQTFAFKYADTSSVAFIIGLNVALVPFIAGGLFRHKIYSYAYVGVAFAVAGLYMIGDTKVGFGLGEILALVCACAYSFHIVLTNRLVQKCDLVNMVYFEILTLIALCFAAILVFEDAKIAPVVDKAFIIAMLVVGVLGTAFAFFAQALMQKFTTPVKTAIFFTLEPVTAGAMGYFIGAEDISAYRLCGAALILVGVLISEIGSYLRAKKENLA</sequence>
<dbReference type="Proteomes" id="UP000502377">
    <property type="component" value="Chromosome"/>
</dbReference>
<dbReference type="PANTHER" id="PTHR42920">
    <property type="entry name" value="OS03G0707200 PROTEIN-RELATED"/>
    <property type="match status" value="1"/>
</dbReference>
<proteinExistence type="predicted"/>
<keyword evidence="2" id="KW-1003">Cell membrane</keyword>
<feature type="transmembrane region" description="Helical" evidence="6">
    <location>
        <begin position="39"/>
        <end position="59"/>
    </location>
</feature>
<evidence type="ECO:0000313" key="9">
    <source>
        <dbReference type="Proteomes" id="UP000502377"/>
    </source>
</evidence>
<feature type="transmembrane region" description="Helical" evidence="6">
    <location>
        <begin position="241"/>
        <end position="259"/>
    </location>
</feature>
<dbReference type="InterPro" id="IPR037185">
    <property type="entry name" value="EmrE-like"/>
</dbReference>
<evidence type="ECO:0000256" key="5">
    <source>
        <dbReference type="ARBA" id="ARBA00023136"/>
    </source>
</evidence>
<evidence type="ECO:0000256" key="1">
    <source>
        <dbReference type="ARBA" id="ARBA00004651"/>
    </source>
</evidence>
<dbReference type="InterPro" id="IPR000620">
    <property type="entry name" value="EamA_dom"/>
</dbReference>
<feature type="domain" description="EamA" evidence="7">
    <location>
        <begin position="146"/>
        <end position="280"/>
    </location>
</feature>
<dbReference type="AlphaFoldDB" id="A0A6G5QQT6"/>
<dbReference type="Pfam" id="PF00892">
    <property type="entry name" value="EamA"/>
    <property type="match status" value="2"/>
</dbReference>
<organism evidence="8 9">
    <name type="scientific">Campylobacter rectus</name>
    <name type="common">Wolinella recta</name>
    <dbReference type="NCBI Taxonomy" id="203"/>
    <lineage>
        <taxon>Bacteria</taxon>
        <taxon>Pseudomonadati</taxon>
        <taxon>Campylobacterota</taxon>
        <taxon>Epsilonproteobacteria</taxon>
        <taxon>Campylobacterales</taxon>
        <taxon>Campylobacteraceae</taxon>
        <taxon>Campylobacter</taxon>
    </lineage>
</organism>